<proteinExistence type="predicted"/>
<dbReference type="Proteomes" id="UP000518878">
    <property type="component" value="Unassembled WGS sequence"/>
</dbReference>
<dbReference type="AlphaFoldDB" id="A0A7X5TQ00"/>
<keyword evidence="3" id="KW-1185">Reference proteome</keyword>
<gene>
    <name evidence="2" type="ORF">HBF32_09045</name>
</gene>
<comment type="caution">
    <text evidence="2">The sequence shown here is derived from an EMBL/GenBank/DDBJ whole genome shotgun (WGS) entry which is preliminary data.</text>
</comment>
<name>A0A7X5TQ00_9GAMM</name>
<feature type="region of interest" description="Disordered" evidence="1">
    <location>
        <begin position="1"/>
        <end position="43"/>
    </location>
</feature>
<evidence type="ECO:0000256" key="1">
    <source>
        <dbReference type="SAM" id="MobiDB-lite"/>
    </source>
</evidence>
<dbReference type="RefSeq" id="WP_166699332.1">
    <property type="nucleotide sequence ID" value="NZ_JAAQTL010000001.1"/>
</dbReference>
<reference evidence="2 3" key="1">
    <citation type="journal article" date="2006" name="Int. J. Syst. Evol. Microbiol.">
        <title>Dyella yeojuensis sp. nov., isolated from greenhouse soil in Korea.</title>
        <authorList>
            <person name="Kim B.Y."/>
            <person name="Weon H.Y."/>
            <person name="Lee K.H."/>
            <person name="Seok S.J."/>
            <person name="Kwon S.W."/>
            <person name="Go S.J."/>
            <person name="Stackebrandt E."/>
        </authorList>
    </citation>
    <scope>NUCLEOTIDE SEQUENCE [LARGE SCALE GENOMIC DNA]</scope>
    <source>
        <strain evidence="2 3">DSM 17673</strain>
    </source>
</reference>
<accession>A0A7X5TQ00</accession>
<protein>
    <submittedName>
        <fullName evidence="2">Uncharacterized protein</fullName>
    </submittedName>
</protein>
<sequence>MHITPLCSPVPGDASKAMRPSQGPQPQESRKQDRPPLSNRIDFSRVTPRQLQEYLDEMIFSEQIDLLDATALSTSLPSGIFERAPDTPIDLRAQIEGMIEFDRNNGFDLLATFYTGLLERMKMMEDRSVHISVTA</sequence>
<organism evidence="2 3">
    <name type="scientific">Luteibacter yeojuensis</name>
    <dbReference type="NCBI Taxonomy" id="345309"/>
    <lineage>
        <taxon>Bacteria</taxon>
        <taxon>Pseudomonadati</taxon>
        <taxon>Pseudomonadota</taxon>
        <taxon>Gammaproteobacteria</taxon>
        <taxon>Lysobacterales</taxon>
        <taxon>Rhodanobacteraceae</taxon>
        <taxon>Luteibacter</taxon>
    </lineage>
</organism>
<evidence type="ECO:0000313" key="3">
    <source>
        <dbReference type="Proteomes" id="UP000518878"/>
    </source>
</evidence>
<evidence type="ECO:0000313" key="2">
    <source>
        <dbReference type="EMBL" id="NID15605.1"/>
    </source>
</evidence>
<dbReference type="EMBL" id="JAAQTL010000001">
    <property type="protein sequence ID" value="NID15605.1"/>
    <property type="molecule type" value="Genomic_DNA"/>
</dbReference>